<dbReference type="PANTHER" id="PTHR10891">
    <property type="entry name" value="EF-HAND CALCIUM-BINDING DOMAIN CONTAINING PROTEIN"/>
    <property type="match status" value="1"/>
</dbReference>
<keyword evidence="2" id="KW-0677">Repeat</keyword>
<feature type="chain" id="PRO_5022879802" evidence="4">
    <location>
        <begin position="20"/>
        <end position="615"/>
    </location>
</feature>
<keyword evidence="4" id="KW-0732">Signal</keyword>
<protein>
    <submittedName>
        <fullName evidence="6">Transaldolase/EF-hand domain-containing protein</fullName>
    </submittedName>
</protein>
<dbReference type="EMBL" id="SJPQ01000001">
    <property type="protein sequence ID" value="TWT90508.1"/>
    <property type="molecule type" value="Genomic_DNA"/>
</dbReference>
<evidence type="ECO:0000259" key="5">
    <source>
        <dbReference type="PROSITE" id="PS50222"/>
    </source>
</evidence>
<dbReference type="PROSITE" id="PS00018">
    <property type="entry name" value="EF_HAND_1"/>
    <property type="match status" value="4"/>
</dbReference>
<dbReference type="InterPro" id="IPR039647">
    <property type="entry name" value="EF_hand_pair_protein_CML-like"/>
</dbReference>
<dbReference type="Proteomes" id="UP000315440">
    <property type="component" value="Unassembled WGS sequence"/>
</dbReference>
<dbReference type="Pfam" id="PF13202">
    <property type="entry name" value="EF-hand_5"/>
    <property type="match status" value="2"/>
</dbReference>
<dbReference type="AlphaFoldDB" id="A0A5C5ZU14"/>
<feature type="domain" description="EF-hand" evidence="5">
    <location>
        <begin position="442"/>
        <end position="477"/>
    </location>
</feature>
<dbReference type="InterPro" id="IPR011992">
    <property type="entry name" value="EF-hand-dom_pair"/>
</dbReference>
<name>A0A5C5ZU14_9BACT</name>
<reference evidence="6 7" key="1">
    <citation type="submission" date="2019-02" db="EMBL/GenBank/DDBJ databases">
        <title>Deep-cultivation of Planctomycetes and their phenomic and genomic characterization uncovers novel biology.</title>
        <authorList>
            <person name="Wiegand S."/>
            <person name="Jogler M."/>
            <person name="Boedeker C."/>
            <person name="Pinto D."/>
            <person name="Vollmers J."/>
            <person name="Rivas-Marin E."/>
            <person name="Kohn T."/>
            <person name="Peeters S.H."/>
            <person name="Heuer A."/>
            <person name="Rast P."/>
            <person name="Oberbeckmann S."/>
            <person name="Bunk B."/>
            <person name="Jeske O."/>
            <person name="Meyerdierks A."/>
            <person name="Storesund J.E."/>
            <person name="Kallscheuer N."/>
            <person name="Luecker S."/>
            <person name="Lage O.M."/>
            <person name="Pohl T."/>
            <person name="Merkel B.J."/>
            <person name="Hornburger P."/>
            <person name="Mueller R.-W."/>
            <person name="Bruemmer F."/>
            <person name="Labrenz M."/>
            <person name="Spormann A.M."/>
            <person name="Op Den Camp H."/>
            <person name="Overmann J."/>
            <person name="Amann R."/>
            <person name="Jetten M.S.M."/>
            <person name="Mascher T."/>
            <person name="Medema M.H."/>
            <person name="Devos D.P."/>
            <person name="Kaster A.-K."/>
            <person name="Ovreas L."/>
            <person name="Rohde M."/>
            <person name="Galperin M.Y."/>
            <person name="Jogler C."/>
        </authorList>
    </citation>
    <scope>NUCLEOTIDE SEQUENCE [LARGE SCALE GENOMIC DNA]</scope>
    <source>
        <strain evidence="6 7">Mal64</strain>
    </source>
</reference>
<feature type="compositionally biased region" description="Acidic residues" evidence="3">
    <location>
        <begin position="42"/>
        <end position="52"/>
    </location>
</feature>
<dbReference type="SUPFAM" id="SSF47473">
    <property type="entry name" value="EF-hand"/>
    <property type="match status" value="3"/>
</dbReference>
<dbReference type="InterPro" id="IPR002048">
    <property type="entry name" value="EF_hand_dom"/>
</dbReference>
<evidence type="ECO:0000256" key="2">
    <source>
        <dbReference type="ARBA" id="ARBA00022737"/>
    </source>
</evidence>
<keyword evidence="7" id="KW-1185">Reference proteome</keyword>
<dbReference type="PROSITE" id="PS50222">
    <property type="entry name" value="EF_HAND_2"/>
    <property type="match status" value="1"/>
</dbReference>
<evidence type="ECO:0000313" key="6">
    <source>
        <dbReference type="EMBL" id="TWT90508.1"/>
    </source>
</evidence>
<feature type="region of interest" description="Disordered" evidence="3">
    <location>
        <begin position="42"/>
        <end position="101"/>
    </location>
</feature>
<evidence type="ECO:0000256" key="4">
    <source>
        <dbReference type="SAM" id="SignalP"/>
    </source>
</evidence>
<feature type="signal peptide" evidence="4">
    <location>
        <begin position="1"/>
        <end position="19"/>
    </location>
</feature>
<accession>A0A5C5ZU14</accession>
<dbReference type="OrthoDB" id="260830at2"/>
<dbReference type="Gene3D" id="1.10.238.10">
    <property type="entry name" value="EF-hand"/>
    <property type="match status" value="4"/>
</dbReference>
<gene>
    <name evidence="6" type="ORF">Mal64_08990</name>
</gene>
<keyword evidence="1" id="KW-0479">Metal-binding</keyword>
<feature type="compositionally biased region" description="Low complexity" evidence="3">
    <location>
        <begin position="53"/>
        <end position="78"/>
    </location>
</feature>
<dbReference type="InterPro" id="IPR018247">
    <property type="entry name" value="EF_Hand_1_Ca_BS"/>
</dbReference>
<evidence type="ECO:0000256" key="3">
    <source>
        <dbReference type="SAM" id="MobiDB-lite"/>
    </source>
</evidence>
<dbReference type="RefSeq" id="WP_146397452.1">
    <property type="nucleotide sequence ID" value="NZ_SJPQ01000001.1"/>
</dbReference>
<dbReference type="GO" id="GO:0005509">
    <property type="term" value="F:calcium ion binding"/>
    <property type="evidence" value="ECO:0007669"/>
    <property type="project" value="InterPro"/>
</dbReference>
<dbReference type="PROSITE" id="PS51257">
    <property type="entry name" value="PROKAR_LIPOPROTEIN"/>
    <property type="match status" value="1"/>
</dbReference>
<comment type="caution">
    <text evidence="6">The sequence shown here is derived from an EMBL/GenBank/DDBJ whole genome shotgun (WGS) entry which is preliminary data.</text>
</comment>
<proteinExistence type="predicted"/>
<evidence type="ECO:0000256" key="1">
    <source>
        <dbReference type="ARBA" id="ARBA00022723"/>
    </source>
</evidence>
<evidence type="ECO:0000313" key="7">
    <source>
        <dbReference type="Proteomes" id="UP000315440"/>
    </source>
</evidence>
<organism evidence="6 7">
    <name type="scientific">Pseudobythopirellula maris</name>
    <dbReference type="NCBI Taxonomy" id="2527991"/>
    <lineage>
        <taxon>Bacteria</taxon>
        <taxon>Pseudomonadati</taxon>
        <taxon>Planctomycetota</taxon>
        <taxon>Planctomycetia</taxon>
        <taxon>Pirellulales</taxon>
        <taxon>Lacipirellulaceae</taxon>
        <taxon>Pseudobythopirellula</taxon>
    </lineage>
</organism>
<sequence precursor="true">MRIGLCLAALMLATGCSKPAPPPDPTPPAVDQAAVDQAAIEELEEAAEDEAPAADPVPEVLAAPSDNDTAATPEPATADGERTAAETTPDLTSEPEPAPANRVVILTPEGPMLVDVRITLDGRPHGSGVDRLVEFVLAAADMDGDGYPSWEELAVNEALLSGPIGRSAGAAPNADDFDADRDGRVDRAEARSWLRGGAGAAALRLTSSRAYAIDPRRSPVWRVLDSDSSGALSAAEIESAPTRLARRDVNDNLIIERDELLSLADVIASRDPNAAMQGPADYGGDHHAALLLESSDDAQRFGYAATLLYGKGRWLTPSGFGRFASLHRELDAGGDGTLSDSDWREVTKAPAPASLHIDFGLGEGDGIQPFQPPRLELLPSDRAPIRAETMAPNAALVAIGGGELFFAAVDEAPQGNATAEAAELFARLDSDENGYVDAEEAFAAEQIGGLFEAYDQDGDGRLDSKDIESLLLLGRAASASQVRVVAHDRGDALFARLDQNGDGRLGEREVAETPQRLAEIDTNDDGGISLPELPWRMTFACYRTARDLGGFEEPAVVRSAENTGETPDWFAGGDLNGDGDLSRQEFFGPISRFDRLDHNGDGFLDATEAIEHSSE</sequence>